<evidence type="ECO:0000256" key="3">
    <source>
        <dbReference type="ARBA" id="ARBA00023157"/>
    </source>
</evidence>
<reference evidence="6" key="1">
    <citation type="submission" date="2025-08" db="UniProtKB">
        <authorList>
            <consortium name="RefSeq"/>
        </authorList>
    </citation>
    <scope>IDENTIFICATION</scope>
</reference>
<proteinExistence type="predicted"/>
<dbReference type="GeneID" id="105898658"/>
<sequence length="259" mass="29275">MFFISKTDQQNKKQQHKIAERQQEDEIRKTLQKNASLQVPGYQTAFGSSRYWYDPLFLCSSVAVLLCVAVSSEALGMTDLLERVSQISDNLHSLSTSLSNDLNTHFHPIGKIMMRPSMCHTSSLQTPTDKDQALRVPESELLSLVRSLLLAWSDPLAVLLTEAPNLVHPEKSLIYSKTKELQEHSNTLGAGLEHLVHKMGHSSQDISSVPFNNDLGNDKNSRLTNFHFLLSCFRRDSHKIDSFLKVLRCRAAKLRPEMC</sequence>
<dbReference type="CTD" id="5617"/>
<keyword evidence="2" id="KW-0732">Signal</keyword>
<dbReference type="PANTHER" id="PTHR11417">
    <property type="entry name" value="SOMATOTROPIN,PROLACTIN"/>
    <property type="match status" value="1"/>
</dbReference>
<dbReference type="PROSITE" id="PS00338">
    <property type="entry name" value="SOMATOTROPIN_2"/>
    <property type="match status" value="1"/>
</dbReference>
<dbReference type="PROSITE" id="PS00266">
    <property type="entry name" value="SOMATOTROPIN_1"/>
    <property type="match status" value="1"/>
</dbReference>
<protein>
    <submittedName>
        <fullName evidence="6">Prolactin</fullName>
    </submittedName>
</protein>
<dbReference type="KEGG" id="char:105898658"/>
<dbReference type="PANTHER" id="PTHR11417:SF5">
    <property type="entry name" value="PROLACTIN"/>
    <property type="match status" value="1"/>
</dbReference>
<dbReference type="Pfam" id="PF00103">
    <property type="entry name" value="Hormone_1"/>
    <property type="match status" value="1"/>
</dbReference>
<dbReference type="RefSeq" id="XP_042564836.1">
    <property type="nucleotide sequence ID" value="XM_042708902.1"/>
</dbReference>
<organism evidence="5 6">
    <name type="scientific">Clupea harengus</name>
    <name type="common">Atlantic herring</name>
    <dbReference type="NCBI Taxonomy" id="7950"/>
    <lineage>
        <taxon>Eukaryota</taxon>
        <taxon>Metazoa</taxon>
        <taxon>Chordata</taxon>
        <taxon>Craniata</taxon>
        <taxon>Vertebrata</taxon>
        <taxon>Euteleostomi</taxon>
        <taxon>Actinopterygii</taxon>
        <taxon>Neopterygii</taxon>
        <taxon>Teleostei</taxon>
        <taxon>Clupei</taxon>
        <taxon>Clupeiformes</taxon>
        <taxon>Clupeoidei</taxon>
        <taxon>Clupeidae</taxon>
        <taxon>Clupea</taxon>
    </lineage>
</organism>
<gene>
    <name evidence="6" type="primary">prl</name>
</gene>
<keyword evidence="5" id="KW-1185">Reference proteome</keyword>
<dbReference type="GO" id="GO:0005615">
    <property type="term" value="C:extracellular space"/>
    <property type="evidence" value="ECO:0007669"/>
    <property type="project" value="TreeGrafter"/>
</dbReference>
<evidence type="ECO:0000313" key="6">
    <source>
        <dbReference type="RefSeq" id="XP_042564836.1"/>
    </source>
</evidence>
<dbReference type="GO" id="GO:0031667">
    <property type="term" value="P:response to nutrient levels"/>
    <property type="evidence" value="ECO:0007669"/>
    <property type="project" value="TreeGrafter"/>
</dbReference>
<keyword evidence="1" id="KW-0372">Hormone</keyword>
<dbReference type="AlphaFoldDB" id="A0A8M1KLA3"/>
<dbReference type="GO" id="GO:0005179">
    <property type="term" value="F:hormone activity"/>
    <property type="evidence" value="ECO:0007669"/>
    <property type="project" value="UniProtKB-KW"/>
</dbReference>
<evidence type="ECO:0000256" key="2">
    <source>
        <dbReference type="ARBA" id="ARBA00022729"/>
    </source>
</evidence>
<evidence type="ECO:0000256" key="4">
    <source>
        <dbReference type="SAM" id="MobiDB-lite"/>
    </source>
</evidence>
<name>A0A8M1KLA3_CLUHA</name>
<accession>A0A8M1KLA3</accession>
<feature type="region of interest" description="Disordered" evidence="4">
    <location>
        <begin position="1"/>
        <end position="23"/>
    </location>
</feature>
<dbReference type="GO" id="GO:0046427">
    <property type="term" value="P:positive regulation of receptor signaling pathway via JAK-STAT"/>
    <property type="evidence" value="ECO:0007669"/>
    <property type="project" value="TreeGrafter"/>
</dbReference>
<dbReference type="Proteomes" id="UP000515152">
    <property type="component" value="Chromosome 1"/>
</dbReference>
<dbReference type="OrthoDB" id="9946219at2759"/>
<evidence type="ECO:0000256" key="1">
    <source>
        <dbReference type="ARBA" id="ARBA00022702"/>
    </source>
</evidence>
<dbReference type="InterPro" id="IPR001400">
    <property type="entry name" value="Somatotropin/Prolactin"/>
</dbReference>
<dbReference type="GO" id="GO:0008284">
    <property type="term" value="P:positive regulation of cell population proliferation"/>
    <property type="evidence" value="ECO:0007669"/>
    <property type="project" value="TreeGrafter"/>
</dbReference>
<evidence type="ECO:0000313" key="5">
    <source>
        <dbReference type="Proteomes" id="UP000515152"/>
    </source>
</evidence>
<keyword evidence="3" id="KW-1015">Disulfide bond</keyword>
<dbReference type="InterPro" id="IPR018116">
    <property type="entry name" value="Somatotropin_CS"/>
</dbReference>